<protein>
    <submittedName>
        <fullName evidence="8">E3 ubiquitin-protein ligase</fullName>
    </submittedName>
</protein>
<dbReference type="InterPro" id="IPR013083">
    <property type="entry name" value="Znf_RING/FYVE/PHD"/>
</dbReference>
<dbReference type="PROSITE" id="PS00518">
    <property type="entry name" value="ZF_RING_1"/>
    <property type="match status" value="1"/>
</dbReference>
<sequence length="174" mass="19980">MVRCNLICINLICMVCHACRIFVSSLIYYLKIIKLTEFIFHANLNLSNPLHALLATNFIKLPCKHFFCWKCMETYSNIHVRDDTVTKLLCPDVKCGGIFPPSLLKGMLGSEAYERWESLVLQKSLDSMTDVVYCPRCETACLEDEEHHAQCAKCFFSFCSLQMKLSLLISILCY</sequence>
<evidence type="ECO:0000256" key="1">
    <source>
        <dbReference type="ARBA" id="ARBA00001947"/>
    </source>
</evidence>
<name>A0AAQ3K0F1_9LILI</name>
<dbReference type="Gene3D" id="3.30.40.10">
    <property type="entry name" value="Zinc/RING finger domain, C3HC4 (zinc finger)"/>
    <property type="match status" value="1"/>
</dbReference>
<dbReference type="Pfam" id="PF01485">
    <property type="entry name" value="IBR"/>
    <property type="match status" value="1"/>
</dbReference>
<organism evidence="8 9">
    <name type="scientific">Canna indica</name>
    <name type="common">Indian-shot</name>
    <dbReference type="NCBI Taxonomy" id="4628"/>
    <lineage>
        <taxon>Eukaryota</taxon>
        <taxon>Viridiplantae</taxon>
        <taxon>Streptophyta</taxon>
        <taxon>Embryophyta</taxon>
        <taxon>Tracheophyta</taxon>
        <taxon>Spermatophyta</taxon>
        <taxon>Magnoliopsida</taxon>
        <taxon>Liliopsida</taxon>
        <taxon>Zingiberales</taxon>
        <taxon>Cannaceae</taxon>
        <taxon>Canna</taxon>
    </lineage>
</organism>
<comment type="cofactor">
    <cofactor evidence="1">
        <name>Zn(2+)</name>
        <dbReference type="ChEBI" id="CHEBI:29105"/>
    </cofactor>
</comment>
<feature type="transmembrane region" description="Helical" evidence="6">
    <location>
        <begin position="7"/>
        <end position="30"/>
    </location>
</feature>
<dbReference type="EMBL" id="CP136891">
    <property type="protein sequence ID" value="WOK99691.1"/>
    <property type="molecule type" value="Genomic_DNA"/>
</dbReference>
<dbReference type="FunFam" id="3.30.40.10:FF:000358">
    <property type="entry name" value="RBR-type E3 ubiquitin transferase"/>
    <property type="match status" value="1"/>
</dbReference>
<dbReference type="Proteomes" id="UP001327560">
    <property type="component" value="Chromosome 2"/>
</dbReference>
<dbReference type="InterPro" id="IPR002867">
    <property type="entry name" value="IBR_dom"/>
</dbReference>
<keyword evidence="5" id="KW-0862">Zinc</keyword>
<dbReference type="PANTHER" id="PTHR11685">
    <property type="entry name" value="RBR FAMILY RING FINGER AND IBR DOMAIN-CONTAINING"/>
    <property type="match status" value="1"/>
</dbReference>
<keyword evidence="3" id="KW-0863">Zinc-finger</keyword>
<keyword evidence="2" id="KW-0479">Metal-binding</keyword>
<accession>A0AAQ3K0F1</accession>
<evidence type="ECO:0000256" key="6">
    <source>
        <dbReference type="SAM" id="Phobius"/>
    </source>
</evidence>
<dbReference type="GO" id="GO:0004842">
    <property type="term" value="F:ubiquitin-protein transferase activity"/>
    <property type="evidence" value="ECO:0007669"/>
    <property type="project" value="InterPro"/>
</dbReference>
<dbReference type="GO" id="GO:0008270">
    <property type="term" value="F:zinc ion binding"/>
    <property type="evidence" value="ECO:0007669"/>
    <property type="project" value="UniProtKB-KW"/>
</dbReference>
<evidence type="ECO:0000313" key="9">
    <source>
        <dbReference type="Proteomes" id="UP001327560"/>
    </source>
</evidence>
<keyword evidence="9" id="KW-1185">Reference proteome</keyword>
<keyword evidence="6" id="KW-0812">Transmembrane</keyword>
<reference evidence="8 9" key="1">
    <citation type="submission" date="2023-10" db="EMBL/GenBank/DDBJ databases">
        <title>Chromosome-scale genome assembly provides insights into flower coloration mechanisms of Canna indica.</title>
        <authorList>
            <person name="Li C."/>
        </authorList>
    </citation>
    <scope>NUCLEOTIDE SEQUENCE [LARGE SCALE GENOMIC DNA]</scope>
    <source>
        <tissue evidence="8">Flower</tissue>
    </source>
</reference>
<evidence type="ECO:0000256" key="5">
    <source>
        <dbReference type="ARBA" id="ARBA00022833"/>
    </source>
</evidence>
<dbReference type="SUPFAM" id="SSF57850">
    <property type="entry name" value="RING/U-box"/>
    <property type="match status" value="2"/>
</dbReference>
<keyword evidence="6" id="KW-0472">Membrane</keyword>
<evidence type="ECO:0000256" key="4">
    <source>
        <dbReference type="ARBA" id="ARBA00022786"/>
    </source>
</evidence>
<dbReference type="InterPro" id="IPR031127">
    <property type="entry name" value="E3_UB_ligase_RBR"/>
</dbReference>
<dbReference type="AlphaFoldDB" id="A0AAQ3K0F1"/>
<evidence type="ECO:0000256" key="2">
    <source>
        <dbReference type="ARBA" id="ARBA00022723"/>
    </source>
</evidence>
<dbReference type="GO" id="GO:0016567">
    <property type="term" value="P:protein ubiquitination"/>
    <property type="evidence" value="ECO:0007669"/>
    <property type="project" value="InterPro"/>
</dbReference>
<keyword evidence="6" id="KW-1133">Transmembrane helix</keyword>
<evidence type="ECO:0000313" key="8">
    <source>
        <dbReference type="EMBL" id="WOK99691.1"/>
    </source>
</evidence>
<proteinExistence type="predicted"/>
<keyword evidence="4" id="KW-0833">Ubl conjugation pathway</keyword>
<gene>
    <name evidence="8" type="ORF">Cni_G08403</name>
</gene>
<evidence type="ECO:0000256" key="3">
    <source>
        <dbReference type="ARBA" id="ARBA00022771"/>
    </source>
</evidence>
<dbReference type="InterPro" id="IPR017907">
    <property type="entry name" value="Znf_RING_CS"/>
</dbReference>
<feature type="domain" description="IBR" evidence="7">
    <location>
        <begin position="114"/>
        <end position="160"/>
    </location>
</feature>
<evidence type="ECO:0000259" key="7">
    <source>
        <dbReference type="Pfam" id="PF01485"/>
    </source>
</evidence>